<dbReference type="STRING" id="1081109.A0A168BNP4"/>
<dbReference type="Proteomes" id="UP000078544">
    <property type="component" value="Unassembled WGS sequence"/>
</dbReference>
<gene>
    <name evidence="2" type="ORF">AAL_04769</name>
</gene>
<accession>A0A168BNP4</accession>
<protein>
    <recommendedName>
        <fullName evidence="4">F-box domain-containing protein</fullName>
    </recommendedName>
</protein>
<organism evidence="2 3">
    <name type="scientific">Moelleriella libera RCEF 2490</name>
    <dbReference type="NCBI Taxonomy" id="1081109"/>
    <lineage>
        <taxon>Eukaryota</taxon>
        <taxon>Fungi</taxon>
        <taxon>Dikarya</taxon>
        <taxon>Ascomycota</taxon>
        <taxon>Pezizomycotina</taxon>
        <taxon>Sordariomycetes</taxon>
        <taxon>Hypocreomycetidae</taxon>
        <taxon>Hypocreales</taxon>
        <taxon>Clavicipitaceae</taxon>
        <taxon>Moelleriella</taxon>
    </lineage>
</organism>
<reference evidence="2 3" key="1">
    <citation type="journal article" date="2016" name="Genome Biol. Evol.">
        <title>Divergent and convergent evolution of fungal pathogenicity.</title>
        <authorList>
            <person name="Shang Y."/>
            <person name="Xiao G."/>
            <person name="Zheng P."/>
            <person name="Cen K."/>
            <person name="Zhan S."/>
            <person name="Wang C."/>
        </authorList>
    </citation>
    <scope>NUCLEOTIDE SEQUENCE [LARGE SCALE GENOMIC DNA]</scope>
    <source>
        <strain evidence="2 3">RCEF 2490</strain>
    </source>
</reference>
<evidence type="ECO:0000256" key="1">
    <source>
        <dbReference type="SAM" id="MobiDB-lite"/>
    </source>
</evidence>
<feature type="region of interest" description="Disordered" evidence="1">
    <location>
        <begin position="314"/>
        <end position="347"/>
    </location>
</feature>
<dbReference type="EMBL" id="AZGY01000009">
    <property type="protein sequence ID" value="KZZ95538.1"/>
    <property type="molecule type" value="Genomic_DNA"/>
</dbReference>
<name>A0A168BNP4_9HYPO</name>
<evidence type="ECO:0008006" key="4">
    <source>
        <dbReference type="Google" id="ProtNLM"/>
    </source>
</evidence>
<evidence type="ECO:0000313" key="2">
    <source>
        <dbReference type="EMBL" id="KZZ95538.1"/>
    </source>
</evidence>
<evidence type="ECO:0000313" key="3">
    <source>
        <dbReference type="Proteomes" id="UP000078544"/>
    </source>
</evidence>
<keyword evidence="3" id="KW-1185">Reference proteome</keyword>
<dbReference type="OrthoDB" id="3637487at2759"/>
<comment type="caution">
    <text evidence="2">The sequence shown here is derived from an EMBL/GenBank/DDBJ whole genome shotgun (WGS) entry which is preliminary data.</text>
</comment>
<dbReference type="AlphaFoldDB" id="A0A168BNP4"/>
<sequence length="347" mass="38689">MSILRLPAETLSQIFEHLGPSFFHENPARLTICKQWYGYALLTYLSYITLSPETLRRFTTCQAVAQPSPLEHHLEALDIELRAYVATDEDATHDTDLSKSSGRLSPRSRIDTLEHDLARLASIMQRCRRLRTLRLTACRSIYAEHLDSLHDYLSLPTMCSLLSLTNLSVLVLDLSVGFQESSGEPSNGQHICPAIGTLLDTLQTLHVRMRSICPDALKPRHTVDKLALSTVIVNLSLKTELPGVTSATHSRRCGTPSGGPSGGLLRLFDDMRQQAQTLASEMTSPRTVRILTHSLPSFETHSLDVVTDETRMLEDGSAWDDDGQTIREPPEPESEMSDDELLAWLDD</sequence>
<feature type="compositionally biased region" description="Acidic residues" evidence="1">
    <location>
        <begin position="331"/>
        <end position="347"/>
    </location>
</feature>
<proteinExistence type="predicted"/>